<reference evidence="1" key="2">
    <citation type="journal article" date="2023" name="IMA Fungus">
        <title>Comparative genomic study of the Penicillium genus elucidates a diverse pangenome and 15 lateral gene transfer events.</title>
        <authorList>
            <person name="Petersen C."/>
            <person name="Sorensen T."/>
            <person name="Nielsen M.R."/>
            <person name="Sondergaard T.E."/>
            <person name="Sorensen J.L."/>
            <person name="Fitzpatrick D.A."/>
            <person name="Frisvad J.C."/>
            <person name="Nielsen K.L."/>
        </authorList>
    </citation>
    <scope>NUCLEOTIDE SEQUENCE</scope>
    <source>
        <strain evidence="1">IBT 30728</strain>
    </source>
</reference>
<reference evidence="1" key="1">
    <citation type="submission" date="2022-12" db="EMBL/GenBank/DDBJ databases">
        <authorList>
            <person name="Petersen C."/>
        </authorList>
    </citation>
    <scope>NUCLEOTIDE SEQUENCE</scope>
    <source>
        <strain evidence="1">IBT 30728</strain>
    </source>
</reference>
<proteinExistence type="predicted"/>
<keyword evidence="2" id="KW-1185">Reference proteome</keyword>
<dbReference type="AlphaFoldDB" id="A0A9W9XE88"/>
<dbReference type="EMBL" id="JAPWDQ010000004">
    <property type="protein sequence ID" value="KAJ5489662.1"/>
    <property type="molecule type" value="Genomic_DNA"/>
</dbReference>
<dbReference type="Proteomes" id="UP001148312">
    <property type="component" value="Unassembled WGS sequence"/>
</dbReference>
<accession>A0A9W9XE88</accession>
<name>A0A9W9XE88_9EURO</name>
<dbReference type="RefSeq" id="XP_056791695.1">
    <property type="nucleotide sequence ID" value="XM_056934154.1"/>
</dbReference>
<gene>
    <name evidence="1" type="ORF">N7539_004552</name>
</gene>
<sequence length="105" mass="11660">MTDDAYRPYSGTTACAQSQVRQCSKPSECAGVQGYSETLDFSTPHDPHLLDIPIFSRYVFDPCAPTIPFNMRQSILEIVLYVDGTDGGRFDLNIIGSRSDNYRSA</sequence>
<dbReference type="GeneID" id="81624403"/>
<evidence type="ECO:0000313" key="1">
    <source>
        <dbReference type="EMBL" id="KAJ5489662.1"/>
    </source>
</evidence>
<comment type="caution">
    <text evidence="1">The sequence shown here is derived from an EMBL/GenBank/DDBJ whole genome shotgun (WGS) entry which is preliminary data.</text>
</comment>
<protein>
    <submittedName>
        <fullName evidence="1">Uncharacterized protein</fullName>
    </submittedName>
</protein>
<evidence type="ECO:0000313" key="2">
    <source>
        <dbReference type="Proteomes" id="UP001148312"/>
    </source>
</evidence>
<organism evidence="1 2">
    <name type="scientific">Penicillium diatomitis</name>
    <dbReference type="NCBI Taxonomy" id="2819901"/>
    <lineage>
        <taxon>Eukaryota</taxon>
        <taxon>Fungi</taxon>
        <taxon>Dikarya</taxon>
        <taxon>Ascomycota</taxon>
        <taxon>Pezizomycotina</taxon>
        <taxon>Eurotiomycetes</taxon>
        <taxon>Eurotiomycetidae</taxon>
        <taxon>Eurotiales</taxon>
        <taxon>Aspergillaceae</taxon>
        <taxon>Penicillium</taxon>
    </lineage>
</organism>